<dbReference type="PANTHER" id="PTHR30349:SF77">
    <property type="entry name" value="TYROSINE RECOMBINASE XERC"/>
    <property type="match status" value="1"/>
</dbReference>
<accession>A0A0A6V7V2</accession>
<dbReference type="SUPFAM" id="SSF56349">
    <property type="entry name" value="DNA breaking-rejoining enzymes"/>
    <property type="match status" value="1"/>
</dbReference>
<proteinExistence type="inferred from homology"/>
<evidence type="ECO:0000259" key="13">
    <source>
        <dbReference type="PROSITE" id="PS51900"/>
    </source>
</evidence>
<dbReference type="OrthoDB" id="9801717at2"/>
<evidence type="ECO:0000256" key="9">
    <source>
        <dbReference type="ARBA" id="ARBA00023306"/>
    </source>
</evidence>
<sequence>MNDEQHHYLNSFIEYMQVEKNYSEYTIQYYRQDLEDFFLFMSEQGISALTTVEYSDGRLYLTELYQHQYSRASVARKISSLRSFYKFLMREKFVNENPFALLSQPKQHVQLPKFFYEEELEQLFQACDGEEFLSIRNRALLEILYATGIRVSECVNIQLQHIDFDFETIVVKGKGKKERIVLFGHFASDALWKYIHQARTGLMENASSHSYLFVNFRGEPLTDRGVRYILNKLIQKAALTGKMHPHMLRHTFATHLLNNGADLRTVQELLGHESLSSTQVYTHVTKEHLRKTYMSYHPRA</sequence>
<feature type="active site" evidence="10">
    <location>
        <position position="246"/>
    </location>
</feature>
<comment type="subcellular location">
    <subcellularLocation>
        <location evidence="1 10">Cytoplasm</location>
    </subcellularLocation>
</comment>
<keyword evidence="9 10" id="KW-0131">Cell cycle</keyword>
<gene>
    <name evidence="10 15" type="primary">xerC</name>
    <name evidence="15" type="ORF">G4D61_06420</name>
    <name evidence="14" type="ORF">NG54_17465</name>
</gene>
<dbReference type="NCBIfam" id="NF001399">
    <property type="entry name" value="PRK00283.1"/>
    <property type="match status" value="1"/>
</dbReference>
<dbReference type="InterPro" id="IPR011010">
    <property type="entry name" value="DNA_brk_join_enz"/>
</dbReference>
<dbReference type="RefSeq" id="WP_035356198.1">
    <property type="nucleotide sequence ID" value="NZ_JAAIWK010000007.1"/>
</dbReference>
<dbReference type="Proteomes" id="UP000476934">
    <property type="component" value="Unassembled WGS sequence"/>
</dbReference>
<dbReference type="GO" id="GO:0009037">
    <property type="term" value="F:tyrosine-based site-specific recombinase activity"/>
    <property type="evidence" value="ECO:0007669"/>
    <property type="project" value="UniProtKB-UniRule"/>
</dbReference>
<feature type="active site" evidence="10">
    <location>
        <position position="150"/>
    </location>
</feature>
<evidence type="ECO:0000256" key="11">
    <source>
        <dbReference type="NCBIfam" id="TIGR02224"/>
    </source>
</evidence>
<evidence type="ECO:0000313" key="16">
    <source>
        <dbReference type="Proteomes" id="UP000030588"/>
    </source>
</evidence>
<dbReference type="InterPro" id="IPR002104">
    <property type="entry name" value="Integrase_catalytic"/>
</dbReference>
<keyword evidence="8 10" id="KW-0233">DNA recombination</keyword>
<keyword evidence="3 10" id="KW-0963">Cytoplasm</keyword>
<feature type="active site" evidence="10">
    <location>
        <position position="174"/>
    </location>
</feature>
<keyword evidence="17" id="KW-1185">Reference proteome</keyword>
<keyword evidence="5 10" id="KW-0159">Chromosome partition</keyword>
<feature type="active site" evidence="10">
    <location>
        <position position="272"/>
    </location>
</feature>
<dbReference type="STRING" id="363870.NG54_17465"/>
<dbReference type="AlphaFoldDB" id="A0A0A6V7V2"/>
<comment type="function">
    <text evidence="10">Site-specific tyrosine recombinase, which acts by catalyzing the cutting and rejoining of the recombining DNA molecules. The XerC-XerD complex is essential to convert dimers of the bacterial chromosome into monomers to permit their segregation at cell division. It also contributes to the segregational stability of plasmids.</text>
</comment>
<feature type="domain" description="Tyr recombinase" evidence="12">
    <location>
        <begin position="110"/>
        <end position="294"/>
    </location>
</feature>
<dbReference type="GO" id="GO:0005737">
    <property type="term" value="C:cytoplasm"/>
    <property type="evidence" value="ECO:0007669"/>
    <property type="project" value="UniProtKB-SubCell"/>
</dbReference>
<dbReference type="Pfam" id="PF00589">
    <property type="entry name" value="Phage_integrase"/>
    <property type="match status" value="1"/>
</dbReference>
<comment type="subunit">
    <text evidence="10">Forms a cyclic heterotetrameric complex composed of two molecules of XerC and two molecules of XerD.</text>
</comment>
<dbReference type="Pfam" id="PF02899">
    <property type="entry name" value="Phage_int_SAM_1"/>
    <property type="match status" value="1"/>
</dbReference>
<dbReference type="EMBL" id="JAAIWK010000007">
    <property type="protein sequence ID" value="NEY19603.1"/>
    <property type="molecule type" value="Genomic_DNA"/>
</dbReference>
<dbReference type="EMBL" id="JRUN01000095">
    <property type="protein sequence ID" value="KHD84135.1"/>
    <property type="molecule type" value="Genomic_DNA"/>
</dbReference>
<reference evidence="15 17" key="3">
    <citation type="submission" date="2020-03" db="EMBL/GenBank/DDBJ databases">
        <title>Bacillus aquiflavi sp. nov., isolated from yellow water of strong flavor Chinese baijiu in Yibin region of China.</title>
        <authorList>
            <person name="Xie J."/>
        </authorList>
    </citation>
    <scope>NUCLEOTIDE SEQUENCE [LARGE SCALE GENOMIC DNA]</scope>
    <source>
        <strain evidence="15 17">Gsoil 114</strain>
    </source>
</reference>
<dbReference type="Proteomes" id="UP000030588">
    <property type="component" value="Unassembled WGS sequence"/>
</dbReference>
<dbReference type="Gene3D" id="1.10.150.130">
    <property type="match status" value="1"/>
</dbReference>
<evidence type="ECO:0000313" key="17">
    <source>
        <dbReference type="Proteomes" id="UP000476934"/>
    </source>
</evidence>
<comment type="similarity">
    <text evidence="2 10">Belongs to the 'phage' integrase family. XerC subfamily.</text>
</comment>
<evidence type="ECO:0000259" key="12">
    <source>
        <dbReference type="PROSITE" id="PS51898"/>
    </source>
</evidence>
<dbReference type="CDD" id="cd00798">
    <property type="entry name" value="INT_XerDC_C"/>
    <property type="match status" value="1"/>
</dbReference>
<evidence type="ECO:0000256" key="7">
    <source>
        <dbReference type="ARBA" id="ARBA00023125"/>
    </source>
</evidence>
<dbReference type="Gene3D" id="1.10.443.10">
    <property type="entry name" value="Intergrase catalytic core"/>
    <property type="match status" value="1"/>
</dbReference>
<reference evidence="15" key="2">
    <citation type="submission" date="2020-02" db="EMBL/GenBank/DDBJ databases">
        <authorList>
            <person name="Feng H."/>
        </authorList>
    </citation>
    <scope>NUCLEOTIDE SEQUENCE [LARGE SCALE GENOMIC DNA]</scope>
    <source>
        <strain evidence="15">Gsoil 114</strain>
    </source>
</reference>
<dbReference type="PANTHER" id="PTHR30349">
    <property type="entry name" value="PHAGE INTEGRASE-RELATED"/>
    <property type="match status" value="1"/>
</dbReference>
<dbReference type="GO" id="GO:0003677">
    <property type="term" value="F:DNA binding"/>
    <property type="evidence" value="ECO:0007669"/>
    <property type="project" value="UniProtKB-UniRule"/>
</dbReference>
<evidence type="ECO:0000313" key="14">
    <source>
        <dbReference type="EMBL" id="KHD84135.1"/>
    </source>
</evidence>
<dbReference type="PROSITE" id="PS51898">
    <property type="entry name" value="TYR_RECOMBINASE"/>
    <property type="match status" value="1"/>
</dbReference>
<protein>
    <recommendedName>
        <fullName evidence="10 11">Tyrosine recombinase XerC</fullName>
    </recommendedName>
</protein>
<dbReference type="InterPro" id="IPR050090">
    <property type="entry name" value="Tyrosine_recombinase_XerCD"/>
</dbReference>
<dbReference type="InterPro" id="IPR004107">
    <property type="entry name" value="Integrase_SAM-like_N"/>
</dbReference>
<evidence type="ECO:0000256" key="6">
    <source>
        <dbReference type="ARBA" id="ARBA00022908"/>
    </source>
</evidence>
<dbReference type="GO" id="GO:0006313">
    <property type="term" value="P:DNA transposition"/>
    <property type="evidence" value="ECO:0007669"/>
    <property type="project" value="UniProtKB-UniRule"/>
</dbReference>
<dbReference type="NCBIfam" id="TIGR02224">
    <property type="entry name" value="recomb_XerC"/>
    <property type="match status" value="1"/>
</dbReference>
<feature type="active site" description="O-(3'-phospho-DNA)-tyrosine intermediate" evidence="10">
    <location>
        <position position="281"/>
    </location>
</feature>
<keyword evidence="6 10" id="KW-0229">DNA integration</keyword>
<comment type="caution">
    <text evidence="14">The sequence shown here is derived from an EMBL/GenBank/DDBJ whole genome shotgun (WGS) entry which is preliminary data.</text>
</comment>
<feature type="domain" description="Core-binding (CB)" evidence="13">
    <location>
        <begin position="3"/>
        <end position="89"/>
    </location>
</feature>
<dbReference type="InterPro" id="IPR010998">
    <property type="entry name" value="Integrase_recombinase_N"/>
</dbReference>
<evidence type="ECO:0000256" key="10">
    <source>
        <dbReference type="HAMAP-Rule" id="MF_01808"/>
    </source>
</evidence>
<dbReference type="InterPro" id="IPR013762">
    <property type="entry name" value="Integrase-like_cat_sf"/>
</dbReference>
<evidence type="ECO:0000313" key="15">
    <source>
        <dbReference type="EMBL" id="NEY19603.1"/>
    </source>
</evidence>
<evidence type="ECO:0000256" key="3">
    <source>
        <dbReference type="ARBA" id="ARBA00022490"/>
    </source>
</evidence>
<name>A0A0A6V7V2_9BACI</name>
<dbReference type="NCBIfam" id="NF040815">
    <property type="entry name" value="recomb_XerA_Arch"/>
    <property type="match status" value="1"/>
</dbReference>
<dbReference type="InterPro" id="IPR044068">
    <property type="entry name" value="CB"/>
</dbReference>
<dbReference type="GO" id="GO:0007059">
    <property type="term" value="P:chromosome segregation"/>
    <property type="evidence" value="ECO:0007669"/>
    <property type="project" value="UniProtKB-UniRule"/>
</dbReference>
<organism evidence="14 16">
    <name type="scientific">Heyndrickxia ginsengihumi</name>
    <dbReference type="NCBI Taxonomy" id="363870"/>
    <lineage>
        <taxon>Bacteria</taxon>
        <taxon>Bacillati</taxon>
        <taxon>Bacillota</taxon>
        <taxon>Bacilli</taxon>
        <taxon>Bacillales</taxon>
        <taxon>Bacillaceae</taxon>
        <taxon>Heyndrickxia</taxon>
    </lineage>
</organism>
<dbReference type="InterPro" id="IPR023009">
    <property type="entry name" value="Tyrosine_recombinase_XerC/XerD"/>
</dbReference>
<evidence type="ECO:0000256" key="4">
    <source>
        <dbReference type="ARBA" id="ARBA00022618"/>
    </source>
</evidence>
<evidence type="ECO:0000256" key="5">
    <source>
        <dbReference type="ARBA" id="ARBA00022829"/>
    </source>
</evidence>
<dbReference type="InterPro" id="IPR011931">
    <property type="entry name" value="Recomb_XerC"/>
</dbReference>
<reference evidence="14 16" key="1">
    <citation type="submission" date="2014-10" db="EMBL/GenBank/DDBJ databases">
        <title>Draft genome of phytase producing Bacillus ginsengihumi strain M2.11.</title>
        <authorList>
            <person name="Toymentseva A."/>
            <person name="Boulygina E.A."/>
            <person name="Kazakov S.V."/>
            <person name="Kayumov I."/>
            <person name="Suleimanova A.D."/>
            <person name="Mardanova A.M."/>
            <person name="Maria S.N."/>
            <person name="Sergey M.Y."/>
            <person name="Sharipova M.R."/>
        </authorList>
    </citation>
    <scope>NUCLEOTIDE SEQUENCE [LARGE SCALE GENOMIC DNA]</scope>
    <source>
        <strain evidence="14 16">M2.11</strain>
    </source>
</reference>
<keyword evidence="7 10" id="KW-0238">DNA-binding</keyword>
<evidence type="ECO:0000256" key="2">
    <source>
        <dbReference type="ARBA" id="ARBA00006657"/>
    </source>
</evidence>
<dbReference type="GO" id="GO:0051301">
    <property type="term" value="P:cell division"/>
    <property type="evidence" value="ECO:0007669"/>
    <property type="project" value="UniProtKB-UniRule"/>
</dbReference>
<dbReference type="HAMAP" id="MF_01808">
    <property type="entry name" value="Recomb_XerC_XerD"/>
    <property type="match status" value="1"/>
</dbReference>
<evidence type="ECO:0000256" key="8">
    <source>
        <dbReference type="ARBA" id="ARBA00023172"/>
    </source>
</evidence>
<dbReference type="PROSITE" id="PS51900">
    <property type="entry name" value="CB"/>
    <property type="match status" value="1"/>
</dbReference>
<feature type="active site" evidence="10">
    <location>
        <position position="249"/>
    </location>
</feature>
<evidence type="ECO:0000256" key="1">
    <source>
        <dbReference type="ARBA" id="ARBA00004496"/>
    </source>
</evidence>
<keyword evidence="4 10" id="KW-0132">Cell division</keyword>